<dbReference type="Gramene" id="ONK67251">
    <property type="protein sequence ID" value="ONK67251"/>
    <property type="gene ID" value="A4U43_C06F18200"/>
</dbReference>
<sequence length="121" mass="14130">MTYPDSSPVTADEIDKRLRCDPQVEDCREVVYEWTGKCRSCQGTGWVSYYSKKGRETVCKCIPCLGLGSSEVVNCRNIEMLPLPITIWLTRIVRKTRLLDYPLIIERYLIQQNHIYFPRLP</sequence>
<organism evidence="1 2">
    <name type="scientific">Asparagus officinalis</name>
    <name type="common">Garden asparagus</name>
    <dbReference type="NCBI Taxonomy" id="4686"/>
    <lineage>
        <taxon>Eukaryota</taxon>
        <taxon>Viridiplantae</taxon>
        <taxon>Streptophyta</taxon>
        <taxon>Embryophyta</taxon>
        <taxon>Tracheophyta</taxon>
        <taxon>Spermatophyta</taxon>
        <taxon>Magnoliopsida</taxon>
        <taxon>Liliopsida</taxon>
        <taxon>Asparagales</taxon>
        <taxon>Asparagaceae</taxon>
        <taxon>Asparagoideae</taxon>
        <taxon>Asparagus</taxon>
    </lineage>
</organism>
<reference evidence="2" key="1">
    <citation type="journal article" date="2017" name="Nat. Commun.">
        <title>The asparagus genome sheds light on the origin and evolution of a young Y chromosome.</title>
        <authorList>
            <person name="Harkess A."/>
            <person name="Zhou J."/>
            <person name="Xu C."/>
            <person name="Bowers J.E."/>
            <person name="Van der Hulst R."/>
            <person name="Ayyampalayam S."/>
            <person name="Mercati F."/>
            <person name="Riccardi P."/>
            <person name="McKain M.R."/>
            <person name="Kakrana A."/>
            <person name="Tang H."/>
            <person name="Ray J."/>
            <person name="Groenendijk J."/>
            <person name="Arikit S."/>
            <person name="Mathioni S.M."/>
            <person name="Nakano M."/>
            <person name="Shan H."/>
            <person name="Telgmann-Rauber A."/>
            <person name="Kanno A."/>
            <person name="Yue Z."/>
            <person name="Chen H."/>
            <person name="Li W."/>
            <person name="Chen Y."/>
            <person name="Xu X."/>
            <person name="Zhang Y."/>
            <person name="Luo S."/>
            <person name="Chen H."/>
            <person name="Gao J."/>
            <person name="Mao Z."/>
            <person name="Pires J.C."/>
            <person name="Luo M."/>
            <person name="Kudrna D."/>
            <person name="Wing R.A."/>
            <person name="Meyers B.C."/>
            <person name="Yi K."/>
            <person name="Kong H."/>
            <person name="Lavrijsen P."/>
            <person name="Sunseri F."/>
            <person name="Falavigna A."/>
            <person name="Ye Y."/>
            <person name="Leebens-Mack J.H."/>
            <person name="Chen G."/>
        </authorList>
    </citation>
    <scope>NUCLEOTIDE SEQUENCE [LARGE SCALE GENOMIC DNA]</scope>
    <source>
        <strain evidence="2">cv. DH0086</strain>
    </source>
</reference>
<dbReference type="PANTHER" id="PTHR36035">
    <property type="entry name" value="PROTEIN DISULFIDE-ISOMERASE SCO2"/>
    <property type="match status" value="1"/>
</dbReference>
<evidence type="ECO:0008006" key="3">
    <source>
        <dbReference type="Google" id="ProtNLM"/>
    </source>
</evidence>
<dbReference type="Proteomes" id="UP000243459">
    <property type="component" value="Chromosome 6"/>
</dbReference>
<evidence type="ECO:0000313" key="2">
    <source>
        <dbReference type="Proteomes" id="UP000243459"/>
    </source>
</evidence>
<name>A0A5P1ERQ0_ASPOF</name>
<evidence type="ECO:0000313" key="1">
    <source>
        <dbReference type="EMBL" id="ONK67251.1"/>
    </source>
</evidence>
<proteinExistence type="predicted"/>
<dbReference type="EMBL" id="CM007386">
    <property type="protein sequence ID" value="ONK67251.1"/>
    <property type="molecule type" value="Genomic_DNA"/>
</dbReference>
<protein>
    <recommendedName>
        <fullName evidence="3">Protein disulfide-isomerase</fullName>
    </recommendedName>
</protein>
<keyword evidence="2" id="KW-1185">Reference proteome</keyword>
<dbReference type="InterPro" id="IPR037477">
    <property type="entry name" value="SCO2"/>
</dbReference>
<dbReference type="PANTHER" id="PTHR36035:SF1">
    <property type="entry name" value="PROTEIN DISULFIDE-ISOMERASE SCO2"/>
    <property type="match status" value="1"/>
</dbReference>
<accession>A0A5P1ERQ0</accession>
<gene>
    <name evidence="1" type="ORF">A4U43_C06F18200</name>
</gene>
<dbReference type="AlphaFoldDB" id="A0A5P1ERQ0"/>